<evidence type="ECO:0000256" key="1">
    <source>
        <dbReference type="ARBA" id="ARBA00009981"/>
    </source>
</evidence>
<name>A0AAW4VHF0_9FIRM</name>
<dbReference type="SUPFAM" id="SSF143120">
    <property type="entry name" value="YefM-like"/>
    <property type="match status" value="1"/>
</dbReference>
<dbReference type="RefSeq" id="WP_118662345.1">
    <property type="nucleotide sequence ID" value="NZ_JAJDKQ010000040.1"/>
</dbReference>
<evidence type="ECO:0000313" key="3">
    <source>
        <dbReference type="Proteomes" id="UP001197827"/>
    </source>
</evidence>
<dbReference type="Proteomes" id="UP001197827">
    <property type="component" value="Unassembled WGS sequence"/>
</dbReference>
<dbReference type="AlphaFoldDB" id="A0AAW4VHF0"/>
<evidence type="ECO:0000313" key="2">
    <source>
        <dbReference type="EMBL" id="MCB8563049.1"/>
    </source>
</evidence>
<protein>
    <submittedName>
        <fullName evidence="2">Type II toxin-antitoxin system Phd/YefM family antitoxin</fullName>
    </submittedName>
</protein>
<reference evidence="2" key="1">
    <citation type="submission" date="2021-10" db="EMBL/GenBank/DDBJ databases">
        <title>Collection of gut derived symbiotic bacterial strains cultured from healthy donors.</title>
        <authorList>
            <person name="Lin H."/>
            <person name="Littmann E."/>
            <person name="Kohout C."/>
            <person name="Pamer E.G."/>
        </authorList>
    </citation>
    <scope>NUCLEOTIDE SEQUENCE</scope>
    <source>
        <strain evidence="2">DFI.5.2</strain>
    </source>
</reference>
<accession>A0AAW4VHF0</accession>
<proteinExistence type="inferred from homology"/>
<dbReference type="InterPro" id="IPR036165">
    <property type="entry name" value="YefM-like_sf"/>
</dbReference>
<organism evidence="2 3">
    <name type="scientific">Faecalibacillus intestinalis</name>
    <dbReference type="NCBI Taxonomy" id="1982626"/>
    <lineage>
        <taxon>Bacteria</taxon>
        <taxon>Bacillati</taxon>
        <taxon>Bacillota</taxon>
        <taxon>Erysipelotrichia</taxon>
        <taxon>Erysipelotrichales</taxon>
        <taxon>Coprobacillaceae</taxon>
        <taxon>Faecalibacillus</taxon>
    </lineage>
</organism>
<dbReference type="EMBL" id="JAJDKQ010000040">
    <property type="protein sequence ID" value="MCB8563049.1"/>
    <property type="molecule type" value="Genomic_DNA"/>
</dbReference>
<comment type="caution">
    <text evidence="2">The sequence shown here is derived from an EMBL/GenBank/DDBJ whole genome shotgun (WGS) entry which is preliminary data.</text>
</comment>
<sequence>MPNIKPISDLRNYSAVLEDVTVGSPVYLTKNGHGCYTIMDINEQEEMSRKARKYDKMVAELEVMKMLNEGLASANEEGWIDEDSMTIHFNDKFKVNKR</sequence>
<gene>
    <name evidence="2" type="ORF">LJD74_13740</name>
</gene>
<comment type="similarity">
    <text evidence="1">Belongs to the phD/YefM antitoxin family.</text>
</comment>